<evidence type="ECO:0000313" key="6">
    <source>
        <dbReference type="EMBL" id="KAK6625027.1"/>
    </source>
</evidence>
<evidence type="ECO:0000313" key="8">
    <source>
        <dbReference type="Proteomes" id="UP001359485"/>
    </source>
</evidence>
<keyword evidence="3" id="KW-0677">Repeat</keyword>
<dbReference type="FunFam" id="1.25.40.10:FF:000052">
    <property type="entry name" value="Aryl-hydrocarbon-interacting protein-like 1"/>
    <property type="match status" value="1"/>
</dbReference>
<dbReference type="AlphaFoldDB" id="A0AAN8NVV4"/>
<dbReference type="InterPro" id="IPR046357">
    <property type="entry name" value="PPIase_dom_sf"/>
</dbReference>
<proteinExistence type="predicted"/>
<dbReference type="InterPro" id="IPR039663">
    <property type="entry name" value="AIP/AIPL1/TTC9"/>
</dbReference>
<dbReference type="GO" id="GO:0003755">
    <property type="term" value="F:peptidyl-prolyl cis-trans isomerase activity"/>
    <property type="evidence" value="ECO:0007669"/>
    <property type="project" value="InterPro"/>
</dbReference>
<dbReference type="SUPFAM" id="SSF54534">
    <property type="entry name" value="FKBP-like"/>
    <property type="match status" value="1"/>
</dbReference>
<dbReference type="Gene3D" id="3.10.50.40">
    <property type="match status" value="1"/>
</dbReference>
<evidence type="ECO:0000259" key="5">
    <source>
        <dbReference type="Pfam" id="PF23322"/>
    </source>
</evidence>
<evidence type="ECO:0000256" key="4">
    <source>
        <dbReference type="ARBA" id="ARBA00022803"/>
    </source>
</evidence>
<evidence type="ECO:0000313" key="7">
    <source>
        <dbReference type="EMBL" id="KAK6638402.1"/>
    </source>
</evidence>
<keyword evidence="4" id="KW-0802">TPR repeat</keyword>
<dbReference type="InterPro" id="IPR056277">
    <property type="entry name" value="PPIase_AIP"/>
</dbReference>
<evidence type="ECO:0000256" key="1">
    <source>
        <dbReference type="ARBA" id="ARBA00004496"/>
    </source>
</evidence>
<dbReference type="PANTHER" id="PTHR11242">
    <property type="entry name" value="ARYL HYDROCARBON RECEPTOR INTERACTING PROTEIN RELATED"/>
    <property type="match status" value="1"/>
</dbReference>
<dbReference type="Pfam" id="PF23322">
    <property type="entry name" value="PPIase_AIP"/>
    <property type="match status" value="1"/>
</dbReference>
<sequence>MNKSLVNKKIIHAGTKNISITDGSKVRFHYCTRKCDDEKTIIDDSKQTNSPMELIIGKKFKFELWEAAVQTMALNEVASFVVDKSLLQSYPFVSKTIRDARNPTEGKRNHCCAATFQTQIGYSDLNDLMKNPCDLEFILELLSVELPDEYEKAAWLMDENEKLASIPKLKDEGNRLYNEKDYLEAAEKYALAIGMLEQLMLREKPKEKEWDDLNKVKNTILLNYAQCKLMNSEFYAVIEHCTTVLESDPNNVKALFRRGKAHVGAWNFKDAESDLKKVAELDGTLKNLIQKELKEMEAVKRTKNAEDRAKLSGKIF</sequence>
<organism evidence="6 9">
    <name type="scientific">Polyplax serrata</name>
    <name type="common">Common mouse louse</name>
    <dbReference type="NCBI Taxonomy" id="468196"/>
    <lineage>
        <taxon>Eukaryota</taxon>
        <taxon>Metazoa</taxon>
        <taxon>Ecdysozoa</taxon>
        <taxon>Arthropoda</taxon>
        <taxon>Hexapoda</taxon>
        <taxon>Insecta</taxon>
        <taxon>Pterygota</taxon>
        <taxon>Neoptera</taxon>
        <taxon>Paraneoptera</taxon>
        <taxon>Psocodea</taxon>
        <taxon>Troctomorpha</taxon>
        <taxon>Phthiraptera</taxon>
        <taxon>Anoplura</taxon>
        <taxon>Polyplacidae</taxon>
        <taxon>Polyplax</taxon>
    </lineage>
</organism>
<protein>
    <recommendedName>
        <fullName evidence="5">AIP/AIPL N-terminal FKBP-type PPIase domain-containing protein</fullName>
    </recommendedName>
</protein>
<comment type="caution">
    <text evidence="6">The sequence shown here is derived from an EMBL/GenBank/DDBJ whole genome shotgun (WGS) entry which is preliminary data.</text>
</comment>
<keyword evidence="2" id="KW-0963">Cytoplasm</keyword>
<feature type="domain" description="AIP/AIPL N-terminal FKBP-type PPIase" evidence="5">
    <location>
        <begin position="19"/>
        <end position="142"/>
    </location>
</feature>
<accession>A0AAN8NVV4</accession>
<gene>
    <name evidence="6" type="ORF">RUM43_005318</name>
    <name evidence="7" type="ORF">RUM44_008831</name>
</gene>
<evidence type="ECO:0000256" key="2">
    <source>
        <dbReference type="ARBA" id="ARBA00022490"/>
    </source>
</evidence>
<dbReference type="Proteomes" id="UP001372834">
    <property type="component" value="Unassembled WGS sequence"/>
</dbReference>
<dbReference type="EMBL" id="JAWJWF010000002">
    <property type="protein sequence ID" value="KAK6638402.1"/>
    <property type="molecule type" value="Genomic_DNA"/>
</dbReference>
<evidence type="ECO:0000313" key="9">
    <source>
        <dbReference type="Proteomes" id="UP001372834"/>
    </source>
</evidence>
<dbReference type="SUPFAM" id="SSF48452">
    <property type="entry name" value="TPR-like"/>
    <property type="match status" value="1"/>
</dbReference>
<evidence type="ECO:0000256" key="3">
    <source>
        <dbReference type="ARBA" id="ARBA00022737"/>
    </source>
</evidence>
<name>A0AAN8NVV4_POLSC</name>
<dbReference type="InterPro" id="IPR011990">
    <property type="entry name" value="TPR-like_helical_dom_sf"/>
</dbReference>
<dbReference type="GO" id="GO:0005737">
    <property type="term" value="C:cytoplasm"/>
    <property type="evidence" value="ECO:0007669"/>
    <property type="project" value="UniProtKB-SubCell"/>
</dbReference>
<dbReference type="PANTHER" id="PTHR11242:SF0">
    <property type="entry name" value="TPR_REGION DOMAIN-CONTAINING PROTEIN"/>
    <property type="match status" value="1"/>
</dbReference>
<dbReference type="Proteomes" id="UP001359485">
    <property type="component" value="Unassembled WGS sequence"/>
</dbReference>
<dbReference type="EMBL" id="JAWJWE010000037">
    <property type="protein sequence ID" value="KAK6625027.1"/>
    <property type="molecule type" value="Genomic_DNA"/>
</dbReference>
<comment type="subcellular location">
    <subcellularLocation>
        <location evidence="1">Cytoplasm</location>
    </subcellularLocation>
</comment>
<keyword evidence="8" id="KW-1185">Reference proteome</keyword>
<dbReference type="Gene3D" id="1.25.40.10">
    <property type="entry name" value="Tetratricopeptide repeat domain"/>
    <property type="match status" value="1"/>
</dbReference>
<reference evidence="6 9" key="1">
    <citation type="submission" date="2023-10" db="EMBL/GenBank/DDBJ databases">
        <title>Genomes of two closely related lineages of the louse Polyplax serrata with different host specificities.</title>
        <authorList>
            <person name="Martinu J."/>
            <person name="Tarabai H."/>
            <person name="Stefka J."/>
            <person name="Hypsa V."/>
        </authorList>
    </citation>
    <scope>NUCLEOTIDE SEQUENCE [LARGE SCALE GENOMIC DNA]</scope>
    <source>
        <strain evidence="7">98ZLc_SE</strain>
        <strain evidence="6">HR10_N</strain>
    </source>
</reference>